<keyword evidence="2" id="KW-1185">Reference proteome</keyword>
<dbReference type="InterPro" id="IPR036673">
    <property type="entry name" value="Cyanovirin-N_sf"/>
</dbReference>
<dbReference type="GeneID" id="43637058"/>
<gene>
    <name evidence="1" type="ORF">BDV38DRAFT_2253</name>
</gene>
<accession>A0A5N6TBU8</accession>
<dbReference type="Gene3D" id="2.30.60.10">
    <property type="entry name" value="Cyanovirin-N"/>
    <property type="match status" value="1"/>
</dbReference>
<evidence type="ECO:0008006" key="3">
    <source>
        <dbReference type="Google" id="ProtNLM"/>
    </source>
</evidence>
<reference evidence="1 2" key="1">
    <citation type="submission" date="2019-04" db="EMBL/GenBank/DDBJ databases">
        <title>Friends and foes A comparative genomics study of 23 Aspergillus species from section Flavi.</title>
        <authorList>
            <consortium name="DOE Joint Genome Institute"/>
            <person name="Kjaerbolling I."/>
            <person name="Vesth T."/>
            <person name="Frisvad J.C."/>
            <person name="Nybo J.L."/>
            <person name="Theobald S."/>
            <person name="Kildgaard S."/>
            <person name="Isbrandt T."/>
            <person name="Kuo A."/>
            <person name="Sato A."/>
            <person name="Lyhne E.K."/>
            <person name="Kogle M.E."/>
            <person name="Wiebenga A."/>
            <person name="Kun R.S."/>
            <person name="Lubbers R.J."/>
            <person name="Makela M.R."/>
            <person name="Barry K."/>
            <person name="Chovatia M."/>
            <person name="Clum A."/>
            <person name="Daum C."/>
            <person name="Haridas S."/>
            <person name="He G."/>
            <person name="LaButti K."/>
            <person name="Lipzen A."/>
            <person name="Mondo S."/>
            <person name="Riley R."/>
            <person name="Salamov A."/>
            <person name="Simmons B.A."/>
            <person name="Magnuson J.K."/>
            <person name="Henrissat B."/>
            <person name="Mortensen U.H."/>
            <person name="Larsen T.O."/>
            <person name="Devries R.P."/>
            <person name="Grigoriev I.V."/>
            <person name="Machida M."/>
            <person name="Baker S.E."/>
            <person name="Andersen M.R."/>
        </authorList>
    </citation>
    <scope>NUCLEOTIDE SEQUENCE [LARGE SCALE GENOMIC DNA]</scope>
    <source>
        <strain evidence="1 2">CBS 117625</strain>
    </source>
</reference>
<dbReference type="AlphaFoldDB" id="A0A5N6TBU8"/>
<dbReference type="RefSeq" id="XP_031919813.1">
    <property type="nucleotide sequence ID" value="XM_032052848.1"/>
</dbReference>
<evidence type="ECO:0000313" key="1">
    <source>
        <dbReference type="EMBL" id="KAE8143750.1"/>
    </source>
</evidence>
<evidence type="ECO:0000313" key="2">
    <source>
        <dbReference type="Proteomes" id="UP000325672"/>
    </source>
</evidence>
<name>A0A5N6TBU8_ASPPS</name>
<sequence>MPFRSIHNIKLIIISSPKDIHLPLPFIILPVAALAVPQQLQDLPAEAVPHPRRPPVKPTGHFTHTCRDVKFDGEKDTMHKLIATCAVGDGTEVTSKLDLSQCYSTLSRRVNECMSPGNGSTLRILVMCLVQSVSLWHLQLLLHRFSANVNQCRLIHMVRLPLHSMINCGMITVTSDVSITRASVFRASF</sequence>
<dbReference type="SUPFAM" id="SSF51322">
    <property type="entry name" value="Cyanovirin-N"/>
    <property type="match status" value="1"/>
</dbReference>
<protein>
    <recommendedName>
        <fullName evidence="3">Cyanovirin-N domain-containing protein</fullName>
    </recommendedName>
</protein>
<dbReference type="Proteomes" id="UP000325672">
    <property type="component" value="Unassembled WGS sequence"/>
</dbReference>
<proteinExistence type="predicted"/>
<dbReference type="OrthoDB" id="4510115at2759"/>
<organism evidence="1 2">
    <name type="scientific">Aspergillus pseudotamarii</name>
    <dbReference type="NCBI Taxonomy" id="132259"/>
    <lineage>
        <taxon>Eukaryota</taxon>
        <taxon>Fungi</taxon>
        <taxon>Dikarya</taxon>
        <taxon>Ascomycota</taxon>
        <taxon>Pezizomycotina</taxon>
        <taxon>Eurotiomycetes</taxon>
        <taxon>Eurotiomycetidae</taxon>
        <taxon>Eurotiales</taxon>
        <taxon>Aspergillaceae</taxon>
        <taxon>Aspergillus</taxon>
        <taxon>Aspergillus subgen. Circumdati</taxon>
    </lineage>
</organism>
<dbReference type="EMBL" id="ML743551">
    <property type="protein sequence ID" value="KAE8143750.1"/>
    <property type="molecule type" value="Genomic_DNA"/>
</dbReference>